<evidence type="ECO:0000313" key="1">
    <source>
        <dbReference type="EMBL" id="ASS91078.1"/>
    </source>
</evidence>
<dbReference type="SUPFAM" id="SSF55874">
    <property type="entry name" value="ATPase domain of HSP90 chaperone/DNA topoisomerase II/histidine kinase"/>
    <property type="match status" value="1"/>
</dbReference>
<dbReference type="Gene3D" id="3.30.565.10">
    <property type="entry name" value="Histidine kinase-like ATPase, C-terminal domain"/>
    <property type="match status" value="1"/>
</dbReference>
<organism evidence="1 2">
    <name type="scientific">Aeribacillus pallidus</name>
    <dbReference type="NCBI Taxonomy" id="33936"/>
    <lineage>
        <taxon>Bacteria</taxon>
        <taxon>Bacillati</taxon>
        <taxon>Bacillota</taxon>
        <taxon>Bacilli</taxon>
        <taxon>Bacillales</taxon>
        <taxon>Bacillaceae</taxon>
        <taxon>Aeribacillus</taxon>
    </lineage>
</organism>
<protein>
    <recommendedName>
        <fullName evidence="3">Histidine kinase/HSP90-like ATPase domain-containing protein</fullName>
    </recommendedName>
</protein>
<accession>A0A223E760</accession>
<dbReference type="KEGG" id="apak:AP3564_13365"/>
<proteinExistence type="predicted"/>
<dbReference type="AlphaFoldDB" id="A0A223E760"/>
<dbReference type="EMBL" id="CP017703">
    <property type="protein sequence ID" value="ASS91078.1"/>
    <property type="molecule type" value="Genomic_DNA"/>
</dbReference>
<gene>
    <name evidence="1" type="ORF">AP3564_13365</name>
</gene>
<dbReference type="Proteomes" id="UP000214606">
    <property type="component" value="Chromosome"/>
</dbReference>
<name>A0A223E760_9BACI</name>
<evidence type="ECO:0008006" key="3">
    <source>
        <dbReference type="Google" id="ProtNLM"/>
    </source>
</evidence>
<dbReference type="RefSeq" id="WP_094245708.1">
    <property type="nucleotide sequence ID" value="NZ_CP017703.1"/>
</dbReference>
<dbReference type="InterPro" id="IPR036890">
    <property type="entry name" value="HATPase_C_sf"/>
</dbReference>
<reference evidence="1 2" key="1">
    <citation type="submission" date="2016-10" db="EMBL/GenBank/DDBJ databases">
        <title>The whole genome sequencing and assembly of Aeribacillus pallidus KCTC3564 strain.</title>
        <authorList>
            <person name="Lee Y.-J."/>
            <person name="Park M.-K."/>
            <person name="Yi H."/>
            <person name="Bahn Y.-S."/>
            <person name="Kim J.F."/>
            <person name="Lee D.-W."/>
        </authorList>
    </citation>
    <scope>NUCLEOTIDE SEQUENCE [LARGE SCALE GENOMIC DNA]</scope>
    <source>
        <strain evidence="1 2">KCTC3564</strain>
    </source>
</reference>
<evidence type="ECO:0000313" key="2">
    <source>
        <dbReference type="Proteomes" id="UP000214606"/>
    </source>
</evidence>
<sequence length="81" mass="9309">MNHDWLKVIVEDKGNSIKLSELPKSILLEGYSSKRSFGHGFSIMLKMMDKISIYTSTEGTTIILEADLKERLIERRKNIPL</sequence>